<dbReference type="PaxDb" id="768679-TTX_0079"/>
<keyword evidence="9" id="KW-0456">Lyase</keyword>
<name>G4RMC3_THETK</name>
<dbReference type="HAMAP" id="MF_00171">
    <property type="entry name" value="TruA"/>
    <property type="match status" value="1"/>
</dbReference>
<dbReference type="GO" id="GO:0003723">
    <property type="term" value="F:RNA binding"/>
    <property type="evidence" value="ECO:0007669"/>
    <property type="project" value="InterPro"/>
</dbReference>
<dbReference type="OrthoDB" id="25720at2157"/>
<proteinExistence type="inferred from homology"/>
<comment type="caution">
    <text evidence="4">Lacks conserved residue(s) required for the propagation of feature annotation.</text>
</comment>
<feature type="binding site" evidence="4 6">
    <location>
        <position position="93"/>
    </location>
    <ligand>
        <name>substrate</name>
    </ligand>
</feature>
<sequence>MIAYLVAYDGELFYGFTGHPRSVEPALARALGRVLGRGSRTDPGVSALGNVVVSPELKPLGQINAALPRGLWVWGYANVEEGFNPRRARERTYVYIAPYRGEDVELMRRAASLFVGVHDFRNFAKGVENAITQIFSIDVEDRATYIELTFKGRGFKNKMLRKIAWAILAAGRGVVSVEELEELLKSRERRTPVPSAPAEGLVLLSIDYGIQFQIDRNILSRMFRYFQSKHQLYMSLSYSYIKIIENIAKLL</sequence>
<accession>G4RMC3</accession>
<dbReference type="STRING" id="768679.TTX_0079"/>
<evidence type="ECO:0000256" key="1">
    <source>
        <dbReference type="ARBA" id="ARBA00009375"/>
    </source>
</evidence>
<evidence type="ECO:0000256" key="5">
    <source>
        <dbReference type="PIRSR" id="PIRSR001430-1"/>
    </source>
</evidence>
<dbReference type="PIRSF" id="PIRSF001430">
    <property type="entry name" value="tRNA_psdUrid_synth"/>
    <property type="match status" value="1"/>
</dbReference>
<dbReference type="GO" id="GO:0031119">
    <property type="term" value="P:tRNA pseudouridine synthesis"/>
    <property type="evidence" value="ECO:0007669"/>
    <property type="project" value="UniProtKB-UniRule"/>
</dbReference>
<dbReference type="GeneID" id="11263086"/>
<protein>
    <recommendedName>
        <fullName evidence="4">tRNA pseudouridine synthase A</fullName>
        <ecNumber evidence="4">5.4.99.12</ecNumber>
    </recommendedName>
    <alternativeName>
        <fullName evidence="4">tRNA pseudouridine(38-40) synthase</fullName>
    </alternativeName>
    <alternativeName>
        <fullName evidence="4">tRNA pseudouridylate synthase I</fullName>
    </alternativeName>
    <alternativeName>
        <fullName evidence="4">tRNA-uridine isomerase I</fullName>
    </alternativeName>
</protein>
<comment type="catalytic activity">
    <reaction evidence="4 7">
        <text>uridine(38/39/40) in tRNA = pseudouridine(38/39/40) in tRNA</text>
        <dbReference type="Rhea" id="RHEA:22376"/>
        <dbReference type="Rhea" id="RHEA-COMP:10085"/>
        <dbReference type="Rhea" id="RHEA-COMP:10087"/>
        <dbReference type="ChEBI" id="CHEBI:65314"/>
        <dbReference type="ChEBI" id="CHEBI:65315"/>
        <dbReference type="EC" id="5.4.99.12"/>
    </reaction>
</comment>
<dbReference type="Gene3D" id="3.30.70.660">
    <property type="entry name" value="Pseudouridine synthase I, catalytic domain, C-terminal subdomain"/>
    <property type="match status" value="1"/>
</dbReference>
<dbReference type="InterPro" id="IPR020103">
    <property type="entry name" value="PsdUridine_synth_cat_dom_sf"/>
</dbReference>
<dbReference type="PANTHER" id="PTHR11142">
    <property type="entry name" value="PSEUDOURIDYLATE SYNTHASE"/>
    <property type="match status" value="1"/>
</dbReference>
<dbReference type="InterPro" id="IPR001406">
    <property type="entry name" value="PsdUridine_synth_TruA"/>
</dbReference>
<dbReference type="InterPro" id="IPR020095">
    <property type="entry name" value="PsdUridine_synth_TruA_C"/>
</dbReference>
<dbReference type="RefSeq" id="WP_014126012.1">
    <property type="nucleotide sequence ID" value="NC_016070.1"/>
</dbReference>
<dbReference type="EC" id="5.4.99.12" evidence="4"/>
<dbReference type="Proteomes" id="UP000002654">
    <property type="component" value="Chromosome"/>
</dbReference>
<feature type="active site" description="Nucleophile" evidence="4 5">
    <location>
        <position position="42"/>
    </location>
</feature>
<evidence type="ECO:0000313" key="9">
    <source>
        <dbReference type="EMBL" id="CCC80754.1"/>
    </source>
</evidence>
<evidence type="ECO:0000256" key="6">
    <source>
        <dbReference type="PIRSR" id="PIRSR001430-2"/>
    </source>
</evidence>
<evidence type="ECO:0000313" key="10">
    <source>
        <dbReference type="Proteomes" id="UP000002654"/>
    </source>
</evidence>
<evidence type="ECO:0000256" key="2">
    <source>
        <dbReference type="ARBA" id="ARBA00022694"/>
    </source>
</evidence>
<keyword evidence="3 4" id="KW-0413">Isomerase</keyword>
<evidence type="ECO:0000259" key="8">
    <source>
        <dbReference type="Pfam" id="PF01416"/>
    </source>
</evidence>
<dbReference type="SUPFAM" id="SSF55120">
    <property type="entry name" value="Pseudouridine synthase"/>
    <property type="match status" value="1"/>
</dbReference>
<evidence type="ECO:0000256" key="4">
    <source>
        <dbReference type="HAMAP-Rule" id="MF_00171"/>
    </source>
</evidence>
<reference evidence="9 10" key="1">
    <citation type="journal article" date="2011" name="PLoS ONE">
        <title>The complete genome sequence of Thermoproteus tenax: a physiologically versatile member of the Crenarchaeota.</title>
        <authorList>
            <person name="Siebers B."/>
            <person name="Zaparty M."/>
            <person name="Raddatz G."/>
            <person name="Tjaden B."/>
            <person name="Albers S.V."/>
            <person name="Bell S.D."/>
            <person name="Blombach F."/>
            <person name="Kletzin A."/>
            <person name="Kyrpides N."/>
            <person name="Lanz C."/>
            <person name="Plagens A."/>
            <person name="Rampp M."/>
            <person name="Rosinus A."/>
            <person name="von Jan M."/>
            <person name="Makarova K.S."/>
            <person name="Klenk H.P."/>
            <person name="Schuster S.C."/>
            <person name="Hensel R."/>
        </authorList>
    </citation>
    <scope>NUCLEOTIDE SEQUENCE [LARGE SCALE GENOMIC DNA]</scope>
    <source>
        <strain evidence="10">ATCC 35583 / DSM 2078 / JCM 9277 / NBRC 100435 / Kra 1</strain>
    </source>
</reference>
<keyword evidence="10" id="KW-1185">Reference proteome</keyword>
<organism evidence="9 10">
    <name type="scientific">Thermoproteus tenax (strain ATCC 35583 / DSM 2078 / JCM 9277 / NBRC 100435 / Kra 1)</name>
    <dbReference type="NCBI Taxonomy" id="768679"/>
    <lineage>
        <taxon>Archaea</taxon>
        <taxon>Thermoproteota</taxon>
        <taxon>Thermoprotei</taxon>
        <taxon>Thermoproteales</taxon>
        <taxon>Thermoproteaceae</taxon>
        <taxon>Thermoproteus</taxon>
    </lineage>
</organism>
<keyword evidence="2 4" id="KW-0819">tRNA processing</keyword>
<dbReference type="Pfam" id="PF01416">
    <property type="entry name" value="PseudoU_synth_1"/>
    <property type="match status" value="1"/>
</dbReference>
<evidence type="ECO:0000256" key="3">
    <source>
        <dbReference type="ARBA" id="ARBA00023235"/>
    </source>
</evidence>
<dbReference type="PATRIC" id="fig|768679.9.peg.82"/>
<dbReference type="HOGENOM" id="CLU_014673_0_2_2"/>
<dbReference type="PANTHER" id="PTHR11142:SF0">
    <property type="entry name" value="TRNA PSEUDOURIDINE SYNTHASE-LIKE 1"/>
    <property type="match status" value="1"/>
</dbReference>
<evidence type="ECO:0000256" key="7">
    <source>
        <dbReference type="RuleBase" id="RU003792"/>
    </source>
</evidence>
<dbReference type="InterPro" id="IPR020097">
    <property type="entry name" value="PsdUridine_synth_TruA_a/b_dom"/>
</dbReference>
<dbReference type="AlphaFoldDB" id="G4RMC3"/>
<comment type="similarity">
    <text evidence="1 4 7">Belongs to the tRNA pseudouridine synthase TruA family.</text>
</comment>
<comment type="function">
    <text evidence="4">Formation of pseudouridine at positions 38, 39 and 40 in the anticodon stem and loop of transfer RNAs.</text>
</comment>
<feature type="domain" description="Pseudouridine synthase I TruA alpha/beta" evidence="8">
    <location>
        <begin position="110"/>
        <end position="208"/>
    </location>
</feature>
<dbReference type="GO" id="GO:0016829">
    <property type="term" value="F:lyase activity"/>
    <property type="evidence" value="ECO:0007669"/>
    <property type="project" value="UniProtKB-KW"/>
</dbReference>
<dbReference type="KEGG" id="ttn:TTX_0079"/>
<dbReference type="eggNOG" id="arCOG04449">
    <property type="taxonomic scope" value="Archaea"/>
</dbReference>
<dbReference type="EMBL" id="FN869859">
    <property type="protein sequence ID" value="CCC80754.1"/>
    <property type="molecule type" value="Genomic_DNA"/>
</dbReference>
<gene>
    <name evidence="4 9" type="primary">truA</name>
    <name evidence="9" type="ordered locus">TTX_0079</name>
</gene>
<dbReference type="GO" id="GO:0160147">
    <property type="term" value="F:tRNA pseudouridine(38-40) synthase activity"/>
    <property type="evidence" value="ECO:0007669"/>
    <property type="project" value="UniProtKB-EC"/>
</dbReference>